<dbReference type="EMBL" id="JAZDUA010000169">
    <property type="protein sequence ID" value="KAK7865642.1"/>
    <property type="molecule type" value="Genomic_DNA"/>
</dbReference>
<reference evidence="2 3" key="1">
    <citation type="submission" date="2024-03" db="EMBL/GenBank/DDBJ databases">
        <title>The genome assembly and annotation of the cricket Gryllus longicercus Weissman &amp; Gray.</title>
        <authorList>
            <person name="Szrajer S."/>
            <person name="Gray D."/>
            <person name="Ylla G."/>
        </authorList>
    </citation>
    <scope>NUCLEOTIDE SEQUENCE [LARGE SCALE GENOMIC DNA]</scope>
    <source>
        <strain evidence="2">DAG 2021-001</strain>
        <tissue evidence="2">Whole body minus gut</tissue>
    </source>
</reference>
<gene>
    <name evidence="2" type="ORF">R5R35_006898</name>
</gene>
<feature type="coiled-coil region" evidence="1">
    <location>
        <begin position="622"/>
        <end position="674"/>
    </location>
</feature>
<organism evidence="2 3">
    <name type="scientific">Gryllus longicercus</name>
    <dbReference type="NCBI Taxonomy" id="2509291"/>
    <lineage>
        <taxon>Eukaryota</taxon>
        <taxon>Metazoa</taxon>
        <taxon>Ecdysozoa</taxon>
        <taxon>Arthropoda</taxon>
        <taxon>Hexapoda</taxon>
        <taxon>Insecta</taxon>
        <taxon>Pterygota</taxon>
        <taxon>Neoptera</taxon>
        <taxon>Polyneoptera</taxon>
        <taxon>Orthoptera</taxon>
        <taxon>Ensifera</taxon>
        <taxon>Gryllidea</taxon>
        <taxon>Grylloidea</taxon>
        <taxon>Gryllidae</taxon>
        <taxon>Gryllinae</taxon>
        <taxon>Gryllus</taxon>
    </lineage>
</organism>
<dbReference type="Proteomes" id="UP001378592">
    <property type="component" value="Unassembled WGS sequence"/>
</dbReference>
<dbReference type="GO" id="GO:0007005">
    <property type="term" value="P:mitochondrion organization"/>
    <property type="evidence" value="ECO:0007669"/>
    <property type="project" value="InterPro"/>
</dbReference>
<protein>
    <recommendedName>
        <fullName evidence="4">Centrosomal protein of 89 kDa</fullName>
    </recommendedName>
</protein>
<evidence type="ECO:0000313" key="2">
    <source>
        <dbReference type="EMBL" id="KAK7865642.1"/>
    </source>
</evidence>
<proteinExistence type="predicted"/>
<dbReference type="GO" id="GO:0005814">
    <property type="term" value="C:centriole"/>
    <property type="evidence" value="ECO:0007669"/>
    <property type="project" value="InterPro"/>
</dbReference>
<evidence type="ECO:0000256" key="1">
    <source>
        <dbReference type="SAM" id="Coils"/>
    </source>
</evidence>
<keyword evidence="3" id="KW-1185">Reference proteome</keyword>
<sequence>MGDSAEPEQTYVPTLPLFIDESNCGAVNTLTSNTELESKEILIPSSSSTKNNEHRRHRRKGRRCTNHTCERCHKMKEEVLVHTSRQKHHYHHRRKSYSHTKLHDNAQTLLLENQSTSTNALPGGGEQSTSEILDTFSQDDIPQGNAPVQKTEIPQEVLFLEIEKLRAINYDLNRRLQTNLSSTDSGCQPSAEDVIKSKEDEIKNLQLNILQLDKLQQDLQRQRDALKSQLEETSKEHVSNEGHNTRMNELQLENEKLSEDVKLLKELVCKYNAELANYQERLRKYKGDDSATPPHVLAFPPDFQGKGSNLAWEKINKEALGPLLLAYSETIQEKNDLIQEFEENHKKSLNNCRTLAEENGKLFQEIEDLKLKNEAKETQWNVLKEDSKITHEHNELLTSQLEVQKEKIQEIHSAYQQRVSGISKDLEEVCSKYHTCRGDLLTLQGRYTVLREEYEKLKNDAQSKIPYSVHASSVAECRKLFEELKLKYETDKKEMTIKIAELEAEKPHLEGKLATAESENEQLRHRVQSMEKSIKKTQVRCDSFQGKLVAAQVSRDSAKRQLQKAMAFAEELVEEQEQLLKQLHKKQEETRSIARLGSTIVYRMGSLRTKLKSVQEGAWQELDVIEKRIKQQEAGVDHMKKEYHQEVVRLRNLVKQKETIIGRLQKEKSKTEENLEVVWRAATSEDIHIKETLKQVNFHPNTSHVKFYKGSDSSNGTI</sequence>
<dbReference type="AlphaFoldDB" id="A0AAN9VNU0"/>
<dbReference type="GO" id="GO:0097539">
    <property type="term" value="C:ciliary transition fiber"/>
    <property type="evidence" value="ECO:0007669"/>
    <property type="project" value="TreeGrafter"/>
</dbReference>
<dbReference type="PANTHER" id="PTHR36170">
    <property type="entry name" value="CENTROSOMAL PROTEIN OF 89 KDA"/>
    <property type="match status" value="1"/>
</dbReference>
<dbReference type="PANTHER" id="PTHR36170:SF1">
    <property type="entry name" value="CENTROSOMAL PROTEIN OF 89 KDA"/>
    <property type="match status" value="1"/>
</dbReference>
<dbReference type="GO" id="GO:0045202">
    <property type="term" value="C:synapse"/>
    <property type="evidence" value="ECO:0007669"/>
    <property type="project" value="GOC"/>
</dbReference>
<dbReference type="GO" id="GO:0007268">
    <property type="term" value="P:chemical synaptic transmission"/>
    <property type="evidence" value="ECO:0007669"/>
    <property type="project" value="InterPro"/>
</dbReference>
<dbReference type="GO" id="GO:0060271">
    <property type="term" value="P:cilium assembly"/>
    <property type="evidence" value="ECO:0007669"/>
    <property type="project" value="InterPro"/>
</dbReference>
<accession>A0AAN9VNU0</accession>
<evidence type="ECO:0008006" key="4">
    <source>
        <dbReference type="Google" id="ProtNLM"/>
    </source>
</evidence>
<keyword evidence="1" id="KW-0175">Coiled coil</keyword>
<feature type="coiled-coil region" evidence="1">
    <location>
        <begin position="324"/>
        <end position="386"/>
    </location>
</feature>
<evidence type="ECO:0000313" key="3">
    <source>
        <dbReference type="Proteomes" id="UP001378592"/>
    </source>
</evidence>
<feature type="coiled-coil region" evidence="1">
    <location>
        <begin position="195"/>
        <end position="267"/>
    </location>
</feature>
<dbReference type="InterPro" id="IPR033545">
    <property type="entry name" value="CEP89"/>
</dbReference>
<feature type="coiled-coil region" evidence="1">
    <location>
        <begin position="485"/>
        <end position="593"/>
    </location>
</feature>
<name>A0AAN9VNU0_9ORTH</name>
<comment type="caution">
    <text evidence="2">The sequence shown here is derived from an EMBL/GenBank/DDBJ whole genome shotgun (WGS) entry which is preliminary data.</text>
</comment>